<proteinExistence type="predicted"/>
<evidence type="ECO:0000313" key="2">
    <source>
        <dbReference type="Proteomes" id="UP000499080"/>
    </source>
</evidence>
<dbReference type="EMBL" id="BGPR01034960">
    <property type="protein sequence ID" value="GBO09596.1"/>
    <property type="molecule type" value="Genomic_DNA"/>
</dbReference>
<gene>
    <name evidence="1" type="ORF">AVEN_154088_1</name>
</gene>
<name>A0A4Y2UDA6_ARAVE</name>
<sequence>TSKSKFILIY</sequence>
<reference evidence="1 2" key="1">
    <citation type="journal article" date="2019" name="Sci. Rep.">
        <title>Orb-weaving spider Araneus ventricosus genome elucidates the spidroin gene catalogue.</title>
        <authorList>
            <person name="Kono N."/>
            <person name="Nakamura H."/>
            <person name="Ohtoshi R."/>
            <person name="Moran D.A.P."/>
            <person name="Shinohara A."/>
            <person name="Yoshida Y."/>
            <person name="Fujiwara M."/>
            <person name="Mori M."/>
            <person name="Tomita M."/>
            <person name="Arakawa K."/>
        </authorList>
    </citation>
    <scope>NUCLEOTIDE SEQUENCE [LARGE SCALE GENOMIC DNA]</scope>
</reference>
<comment type="caution">
    <text evidence="1">The sequence shown here is derived from an EMBL/GenBank/DDBJ whole genome shotgun (WGS) entry which is preliminary data.</text>
</comment>
<evidence type="ECO:0000313" key="1">
    <source>
        <dbReference type="EMBL" id="GBO09596.1"/>
    </source>
</evidence>
<feature type="non-terminal residue" evidence="1">
    <location>
        <position position="1"/>
    </location>
</feature>
<protein>
    <submittedName>
        <fullName evidence="1">Uncharacterized protein</fullName>
    </submittedName>
</protein>
<accession>A0A4Y2UDA6</accession>
<organism evidence="1 2">
    <name type="scientific">Araneus ventricosus</name>
    <name type="common">Orbweaver spider</name>
    <name type="synonym">Epeira ventricosa</name>
    <dbReference type="NCBI Taxonomy" id="182803"/>
    <lineage>
        <taxon>Eukaryota</taxon>
        <taxon>Metazoa</taxon>
        <taxon>Ecdysozoa</taxon>
        <taxon>Arthropoda</taxon>
        <taxon>Chelicerata</taxon>
        <taxon>Arachnida</taxon>
        <taxon>Araneae</taxon>
        <taxon>Araneomorphae</taxon>
        <taxon>Entelegynae</taxon>
        <taxon>Araneoidea</taxon>
        <taxon>Araneidae</taxon>
        <taxon>Araneus</taxon>
    </lineage>
</organism>
<keyword evidence="2" id="KW-1185">Reference proteome</keyword>
<dbReference type="Proteomes" id="UP000499080">
    <property type="component" value="Unassembled WGS sequence"/>
</dbReference>